<evidence type="ECO:0000259" key="1">
    <source>
        <dbReference type="Pfam" id="PF22691"/>
    </source>
</evidence>
<evidence type="ECO:0000313" key="3">
    <source>
        <dbReference type="Proteomes" id="UP000075787"/>
    </source>
</evidence>
<dbReference type="PIRSF" id="PIRSF000429">
    <property type="entry name" value="Ac-CoA_Ac_transf"/>
    <property type="match status" value="1"/>
</dbReference>
<dbReference type="InterPro" id="IPR002155">
    <property type="entry name" value="Thiolase"/>
</dbReference>
<reference evidence="2 3" key="1">
    <citation type="submission" date="2015-12" db="EMBL/GenBank/DDBJ databases">
        <title>Genome sequence of Tistrella mobilis MCCC 1A02139.</title>
        <authorList>
            <person name="Lu L."/>
            <person name="Lai Q."/>
            <person name="Shao Z."/>
            <person name="Qian P."/>
        </authorList>
    </citation>
    <scope>NUCLEOTIDE SEQUENCE [LARGE SCALE GENOMIC DNA]</scope>
    <source>
        <strain evidence="2 3">MCCC 1A02139</strain>
    </source>
</reference>
<dbReference type="Proteomes" id="UP000075787">
    <property type="component" value="Unassembled WGS sequence"/>
</dbReference>
<gene>
    <name evidence="2" type="ORF">AUP44_15395</name>
</gene>
<protein>
    <submittedName>
        <fullName evidence="2">Thiolase</fullName>
    </submittedName>
</protein>
<organism evidence="2 3">
    <name type="scientific">Tistrella mobilis</name>
    <dbReference type="NCBI Taxonomy" id="171437"/>
    <lineage>
        <taxon>Bacteria</taxon>
        <taxon>Pseudomonadati</taxon>
        <taxon>Pseudomonadota</taxon>
        <taxon>Alphaproteobacteria</taxon>
        <taxon>Geminicoccales</taxon>
        <taxon>Geminicoccaceae</taxon>
        <taxon>Tistrella</taxon>
    </lineage>
</organism>
<dbReference type="GO" id="GO:0003988">
    <property type="term" value="F:acetyl-CoA C-acyltransferase activity"/>
    <property type="evidence" value="ECO:0007669"/>
    <property type="project" value="UniProtKB-ARBA"/>
</dbReference>
<name>A0A162JUL6_9PROT</name>
<dbReference type="Pfam" id="PF22691">
    <property type="entry name" value="Thiolase_C_1"/>
    <property type="match status" value="1"/>
</dbReference>
<feature type="domain" description="Thiolase C-terminal" evidence="1">
    <location>
        <begin position="234"/>
        <end position="376"/>
    </location>
</feature>
<dbReference type="InterPro" id="IPR055140">
    <property type="entry name" value="Thiolase_C_2"/>
</dbReference>
<dbReference type="Gene3D" id="3.40.47.10">
    <property type="match status" value="1"/>
</dbReference>
<sequence>MTRARIAIVGAAETTRLGKIPELSQTGLHADAALNALADCGLTLRDVDGIATAGHDAAEIAQYLGITPTWLDGTSVGGCSFIAHVRHAAAAIEAGLCRTVLITHGESGRSGHRGHRPIFPAMQQQEFETPYGVTLPPTRFTLPVARKMAKDGLTEEQLAAVAVAQRDWASKHPRAGFRDPIGIDDVLGSRMIAWPFRLLMCCLVSDGGGALVLTSAERAKDFPTKPVYLRGTGGESAEGPMVSQMEDFTSSRAFRTSGRLAFESAGITHADVDHLMIYDAFAHLPIYGLEDLGFVGRGEGGAFIAEGHTRPGGRLPMNTNGGGLSYAHSGMYGMFALQEGVRQVRGTSPAQAGEVKVSVVHGVGGMFSAAATAVLTSEAQW</sequence>
<dbReference type="SUPFAM" id="SSF53901">
    <property type="entry name" value="Thiolase-like"/>
    <property type="match status" value="2"/>
</dbReference>
<dbReference type="PANTHER" id="PTHR42870:SF1">
    <property type="entry name" value="NON-SPECIFIC LIPID-TRANSFER PROTEIN-LIKE 2"/>
    <property type="match status" value="1"/>
</dbReference>
<dbReference type="OrthoDB" id="9790314at2"/>
<dbReference type="AlphaFoldDB" id="A0A162JUL6"/>
<dbReference type="CDD" id="cd00829">
    <property type="entry name" value="SCP-x_thiolase"/>
    <property type="match status" value="1"/>
</dbReference>
<proteinExistence type="predicted"/>
<evidence type="ECO:0000313" key="2">
    <source>
        <dbReference type="EMBL" id="KYO49913.1"/>
    </source>
</evidence>
<dbReference type="GeneID" id="97240504"/>
<dbReference type="PANTHER" id="PTHR42870">
    <property type="entry name" value="ACETYL-COA C-ACETYLTRANSFERASE"/>
    <property type="match status" value="1"/>
</dbReference>
<dbReference type="EMBL" id="LPZR01000213">
    <property type="protein sequence ID" value="KYO49913.1"/>
    <property type="molecule type" value="Genomic_DNA"/>
</dbReference>
<dbReference type="InterPro" id="IPR016039">
    <property type="entry name" value="Thiolase-like"/>
</dbReference>
<dbReference type="RefSeq" id="WP_062769387.1">
    <property type="nucleotide sequence ID" value="NZ_CP121045.1"/>
</dbReference>
<comment type="caution">
    <text evidence="2">The sequence shown here is derived from an EMBL/GenBank/DDBJ whole genome shotgun (WGS) entry which is preliminary data.</text>
</comment>
<accession>A0A162JUL6</accession>